<accession>A0ABY0FKE4</accession>
<dbReference type="InterPro" id="IPR007641">
    <property type="entry name" value="RNA_pol_Rpb2_7"/>
</dbReference>
<reference evidence="9 10" key="1">
    <citation type="journal article" date="2018" name="bioRxiv">
        <title>Evidence of independent acquisition and adaption of ultra-small bacteria to human hosts across the highly diverse yet reduced genomes of the phylum Saccharibacteria.</title>
        <authorList>
            <person name="McLean J.S."/>
            <person name="Bor B."/>
            <person name="To T.T."/>
            <person name="Liu Q."/>
            <person name="Kearns K.A."/>
            <person name="Solden L.M."/>
            <person name="Wrighton K.C."/>
            <person name="He X."/>
            <person name="Shi W."/>
        </authorList>
    </citation>
    <scope>NUCLEOTIDE SEQUENCE [LARGE SCALE GENOMIC DNA]</scope>
    <source>
        <strain evidence="9 10">TM7_KMM_G3_1_HOT_351</strain>
    </source>
</reference>
<dbReference type="Pfam" id="PF00562">
    <property type="entry name" value="RNA_pol_Rpb2_6"/>
    <property type="match status" value="1"/>
</dbReference>
<comment type="caution">
    <text evidence="9">The sequence shown here is derived from an EMBL/GenBank/DDBJ whole genome shotgun (WGS) entry which is preliminary data.</text>
</comment>
<evidence type="ECO:0000256" key="1">
    <source>
        <dbReference type="ARBA" id="ARBA00012418"/>
    </source>
</evidence>
<sequence>MADGTPVDVVLSPMGVPSRMNLGQLYEIHIGLAARILGYKVATPSFNGIPDEVISDELEKAGIDRNGRVQLYDGLTGEPFNEKTSVGIMHMIKLHHMVEDKIHARSTGPYTMVTQQPLGGKAQNGGQRFGEMEVWALEAYGASSILQEMLTIKSDDVYGRAKAYESIIKHEPIQGPKLPEGFNVLVKELQGLGLKVDLLDNGEARDADSVIEDTSREIEKSQDDRLIYAKHNVHINDDENDIIDLTDEEIEESLDGQGITIKDGDSEDNIDLGEEF</sequence>
<organism evidence="9 10">
    <name type="scientific">Candidatus Nanosyncoccus nanoralicus</name>
    <dbReference type="NCBI Taxonomy" id="2171996"/>
    <lineage>
        <taxon>Bacteria</taxon>
        <taxon>Candidatus Saccharimonadota</taxon>
        <taxon>Candidatus Nanosyncoccalia</taxon>
        <taxon>Candidatus Nanosyncoccales</taxon>
        <taxon>Candidatus Nanosyncoccaceae</taxon>
        <taxon>Candidatus Nanosyncoccus</taxon>
    </lineage>
</organism>
<dbReference type="PANTHER" id="PTHR20856">
    <property type="entry name" value="DNA-DIRECTED RNA POLYMERASE I SUBUNIT 2"/>
    <property type="match status" value="1"/>
</dbReference>
<evidence type="ECO:0000313" key="9">
    <source>
        <dbReference type="EMBL" id="RYC73742.1"/>
    </source>
</evidence>
<dbReference type="EC" id="2.7.7.6" evidence="1"/>
<dbReference type="InterPro" id="IPR007120">
    <property type="entry name" value="DNA-dir_RNAP_su2_dom"/>
</dbReference>
<feature type="compositionally biased region" description="Acidic residues" evidence="6">
    <location>
        <begin position="265"/>
        <end position="276"/>
    </location>
</feature>
<gene>
    <name evidence="9" type="primary">rpoB_3</name>
    <name evidence="9" type="ORF">G3KMM_00199</name>
</gene>
<proteinExistence type="predicted"/>
<dbReference type="SUPFAM" id="SSF64484">
    <property type="entry name" value="beta and beta-prime subunits of DNA dependent RNA-polymerase"/>
    <property type="match status" value="1"/>
</dbReference>
<dbReference type="GO" id="GO:0003899">
    <property type="term" value="F:DNA-directed RNA polymerase activity"/>
    <property type="evidence" value="ECO:0007669"/>
    <property type="project" value="UniProtKB-EC"/>
</dbReference>
<keyword evidence="5" id="KW-0804">Transcription</keyword>
<keyword evidence="10" id="KW-1185">Reference proteome</keyword>
<reference evidence="9 10" key="2">
    <citation type="journal article" date="2020" name="Cell Rep.">
        <title>Acquisition and Adaptation of Ultra-small Parasitic Reduced Genome Bacteria to Mammalian Hosts.</title>
        <authorList>
            <person name="McLean J.S."/>
            <person name="Bor B."/>
            <person name="Kerns K.A."/>
            <person name="Liu Q."/>
            <person name="To T.T."/>
            <person name="Solden L."/>
            <person name="Hendrickson E.L."/>
            <person name="Wrighton K."/>
            <person name="Shi W."/>
            <person name="He X."/>
        </authorList>
    </citation>
    <scope>NUCLEOTIDE SEQUENCE [LARGE SCALE GENOMIC DNA]</scope>
    <source>
        <strain evidence="9 10">TM7_KMM_G3_1_HOT_351</strain>
    </source>
</reference>
<keyword evidence="3 9" id="KW-0808">Transferase</keyword>
<evidence type="ECO:0000259" key="8">
    <source>
        <dbReference type="Pfam" id="PF04560"/>
    </source>
</evidence>
<evidence type="ECO:0000256" key="4">
    <source>
        <dbReference type="ARBA" id="ARBA00022695"/>
    </source>
</evidence>
<feature type="domain" description="DNA-directed RNA polymerase subunit 2 hybrid-binding" evidence="7">
    <location>
        <begin position="1"/>
        <end position="123"/>
    </location>
</feature>
<keyword evidence="2 9" id="KW-0240">DNA-directed RNA polymerase</keyword>
<evidence type="ECO:0000256" key="5">
    <source>
        <dbReference type="ARBA" id="ARBA00023163"/>
    </source>
</evidence>
<evidence type="ECO:0000256" key="6">
    <source>
        <dbReference type="SAM" id="MobiDB-lite"/>
    </source>
</evidence>
<feature type="region of interest" description="Disordered" evidence="6">
    <location>
        <begin position="257"/>
        <end position="276"/>
    </location>
</feature>
<dbReference type="Pfam" id="PF04560">
    <property type="entry name" value="RNA_pol_Rpb2_7"/>
    <property type="match status" value="1"/>
</dbReference>
<dbReference type="Gene3D" id="2.40.270.10">
    <property type="entry name" value="DNA-directed RNA polymerase, subunit 2, domain 6"/>
    <property type="match status" value="1"/>
</dbReference>
<evidence type="ECO:0000256" key="2">
    <source>
        <dbReference type="ARBA" id="ARBA00022478"/>
    </source>
</evidence>
<evidence type="ECO:0000259" key="7">
    <source>
        <dbReference type="Pfam" id="PF00562"/>
    </source>
</evidence>
<evidence type="ECO:0000256" key="3">
    <source>
        <dbReference type="ARBA" id="ARBA00022679"/>
    </source>
</evidence>
<dbReference type="InterPro" id="IPR015712">
    <property type="entry name" value="DNA-dir_RNA_pol_su2"/>
</dbReference>
<keyword evidence="4 9" id="KW-0548">Nucleotidyltransferase</keyword>
<protein>
    <recommendedName>
        <fullName evidence="1">DNA-directed RNA polymerase</fullName>
        <ecNumber evidence="1">2.7.7.6</ecNumber>
    </recommendedName>
</protein>
<feature type="domain" description="RNA polymerase Rpb2" evidence="8">
    <location>
        <begin position="125"/>
        <end position="199"/>
    </location>
</feature>
<evidence type="ECO:0000313" key="10">
    <source>
        <dbReference type="Proteomes" id="UP001191004"/>
    </source>
</evidence>
<dbReference type="Proteomes" id="UP001191004">
    <property type="component" value="Unassembled WGS sequence"/>
</dbReference>
<dbReference type="RefSeq" id="WP_206660630.1">
    <property type="nucleotide sequence ID" value="NZ_PRLL01000004.1"/>
</dbReference>
<dbReference type="GO" id="GO:0000428">
    <property type="term" value="C:DNA-directed RNA polymerase complex"/>
    <property type="evidence" value="ECO:0007669"/>
    <property type="project" value="UniProtKB-KW"/>
</dbReference>
<dbReference type="InterPro" id="IPR037033">
    <property type="entry name" value="DNA-dir_RNAP_su2_hyb_sf"/>
</dbReference>
<dbReference type="EMBL" id="PRLL01000004">
    <property type="protein sequence ID" value="RYC73742.1"/>
    <property type="molecule type" value="Genomic_DNA"/>
</dbReference>
<name>A0ABY0FKE4_9BACT</name>
<dbReference type="Gene3D" id="3.90.1800.10">
    <property type="entry name" value="RNA polymerase alpha subunit dimerisation domain"/>
    <property type="match status" value="1"/>
</dbReference>